<reference evidence="3" key="1">
    <citation type="submission" date="2025-08" db="UniProtKB">
        <authorList>
            <consortium name="RefSeq"/>
        </authorList>
    </citation>
    <scope>IDENTIFICATION</scope>
</reference>
<dbReference type="RefSeq" id="XP_029119180.1">
    <property type="nucleotide sequence ID" value="XM_029263347.1"/>
</dbReference>
<keyword evidence="2" id="KW-1185">Reference proteome</keyword>
<gene>
    <name evidence="3" type="primary">LOC105040992</name>
</gene>
<proteinExistence type="predicted"/>
<evidence type="ECO:0000313" key="2">
    <source>
        <dbReference type="Proteomes" id="UP000504607"/>
    </source>
</evidence>
<name>A0A8N4F285_ELAGV</name>
<dbReference type="AlphaFoldDB" id="A0A8N4F285"/>
<feature type="compositionally biased region" description="Pro residues" evidence="1">
    <location>
        <begin position="27"/>
        <end position="49"/>
    </location>
</feature>
<feature type="region of interest" description="Disordered" evidence="1">
    <location>
        <begin position="1"/>
        <end position="52"/>
    </location>
</feature>
<dbReference type="Proteomes" id="UP000504607">
    <property type="component" value="Chromosome 3"/>
</dbReference>
<feature type="region of interest" description="Disordered" evidence="1">
    <location>
        <begin position="105"/>
        <end position="162"/>
    </location>
</feature>
<evidence type="ECO:0000313" key="3">
    <source>
        <dbReference type="RefSeq" id="XP_029119180.1"/>
    </source>
</evidence>
<dbReference type="OrthoDB" id="1304551at2759"/>
<sequence length="162" mass="17608">MATMGGRSGKDDPTKISVEQPPCYGTFPPPPPPSPSAPLPPQSRYPPPLVYHHNPPATYHAIPVGYQTQPYQALVDGIPMTMREPPLPICGIGIGWALSHNRELRREGNRPPTIAEDRATESLKNPNPVFLSGKDPMQQGNIKDVPDHGYTGNKETSVDGRS</sequence>
<organism evidence="2 3">
    <name type="scientific">Elaeis guineensis var. tenera</name>
    <name type="common">Oil palm</name>
    <dbReference type="NCBI Taxonomy" id="51953"/>
    <lineage>
        <taxon>Eukaryota</taxon>
        <taxon>Viridiplantae</taxon>
        <taxon>Streptophyta</taxon>
        <taxon>Embryophyta</taxon>
        <taxon>Tracheophyta</taxon>
        <taxon>Spermatophyta</taxon>
        <taxon>Magnoliopsida</taxon>
        <taxon>Liliopsida</taxon>
        <taxon>Arecaceae</taxon>
        <taxon>Arecoideae</taxon>
        <taxon>Cocoseae</taxon>
        <taxon>Elaeidinae</taxon>
        <taxon>Elaeis</taxon>
    </lineage>
</organism>
<evidence type="ECO:0000256" key="1">
    <source>
        <dbReference type="SAM" id="MobiDB-lite"/>
    </source>
</evidence>
<protein>
    <submittedName>
        <fullName evidence="3">Pollen-specific leucine-rich repeat extensin-like protein 2 isoform X1</fullName>
    </submittedName>
</protein>
<accession>A0A8N4F285</accession>
<feature type="compositionally biased region" description="Basic and acidic residues" evidence="1">
    <location>
        <begin position="105"/>
        <end position="121"/>
    </location>
</feature>